<reference evidence="14" key="1">
    <citation type="journal article" date="2023" name="Front. Mar. Sci.">
        <title>A new Merluccius polli reference genome to investigate the effects of global change in West African waters.</title>
        <authorList>
            <person name="Mateo J.L."/>
            <person name="Blanco-Fernandez C."/>
            <person name="Garcia-Vazquez E."/>
            <person name="Machado-Schiaffino G."/>
        </authorList>
    </citation>
    <scope>NUCLEOTIDE SEQUENCE</scope>
    <source>
        <strain evidence="14">C29</strain>
        <tissue evidence="14">Fin</tissue>
    </source>
</reference>
<dbReference type="Gene3D" id="3.30.420.10">
    <property type="entry name" value="Ribonuclease H-like superfamily/Ribonuclease H"/>
    <property type="match status" value="1"/>
</dbReference>
<dbReference type="FunFam" id="3.30.70.270:FF:000026">
    <property type="entry name" value="Transposon Ty3-G Gag-Pol polyprotein"/>
    <property type="match status" value="1"/>
</dbReference>
<dbReference type="InterPro" id="IPR038269">
    <property type="entry name" value="SCAN_sf"/>
</dbReference>
<dbReference type="InterPro" id="IPR043128">
    <property type="entry name" value="Rev_trsase/Diguanyl_cyclase"/>
</dbReference>
<keyword evidence="6" id="KW-0255">Endonuclease</keyword>
<evidence type="ECO:0000256" key="10">
    <source>
        <dbReference type="SAM" id="Coils"/>
    </source>
</evidence>
<dbReference type="SUPFAM" id="SSF53098">
    <property type="entry name" value="Ribonuclease H-like"/>
    <property type="match status" value="1"/>
</dbReference>
<dbReference type="Pfam" id="PF17921">
    <property type="entry name" value="Integrase_H2C2"/>
    <property type="match status" value="1"/>
</dbReference>
<dbReference type="Gene3D" id="1.10.340.70">
    <property type="match status" value="1"/>
</dbReference>
<evidence type="ECO:0000259" key="13">
    <source>
        <dbReference type="PROSITE" id="PS50994"/>
    </source>
</evidence>
<evidence type="ECO:0000256" key="1">
    <source>
        <dbReference type="ARBA" id="ARBA00010879"/>
    </source>
</evidence>
<feature type="coiled-coil region" evidence="10">
    <location>
        <begin position="140"/>
        <end position="171"/>
    </location>
</feature>
<dbReference type="Pfam" id="PF02023">
    <property type="entry name" value="SCAN"/>
    <property type="match status" value="1"/>
</dbReference>
<dbReference type="CDD" id="cd09274">
    <property type="entry name" value="RNase_HI_RT_Ty3"/>
    <property type="match status" value="1"/>
</dbReference>
<dbReference type="InterPro" id="IPR000477">
    <property type="entry name" value="RT_dom"/>
</dbReference>
<dbReference type="InterPro" id="IPR043502">
    <property type="entry name" value="DNA/RNA_pol_sf"/>
</dbReference>
<evidence type="ECO:0000313" key="14">
    <source>
        <dbReference type="EMBL" id="KAK0155188.1"/>
    </source>
</evidence>
<organism evidence="14 15">
    <name type="scientific">Merluccius polli</name>
    <name type="common">Benguela hake</name>
    <name type="synonym">Merluccius cadenati</name>
    <dbReference type="NCBI Taxonomy" id="89951"/>
    <lineage>
        <taxon>Eukaryota</taxon>
        <taxon>Metazoa</taxon>
        <taxon>Chordata</taxon>
        <taxon>Craniata</taxon>
        <taxon>Vertebrata</taxon>
        <taxon>Euteleostomi</taxon>
        <taxon>Actinopterygii</taxon>
        <taxon>Neopterygii</taxon>
        <taxon>Teleostei</taxon>
        <taxon>Neoteleostei</taxon>
        <taxon>Acanthomorphata</taxon>
        <taxon>Zeiogadaria</taxon>
        <taxon>Gadariae</taxon>
        <taxon>Gadiformes</taxon>
        <taxon>Gadoidei</taxon>
        <taxon>Merlucciidae</taxon>
        <taxon>Merluccius</taxon>
    </lineage>
</organism>
<comment type="caution">
    <text evidence="14">The sequence shown here is derived from an EMBL/GenBank/DDBJ whole genome shotgun (WGS) entry which is preliminary data.</text>
</comment>
<evidence type="ECO:0000256" key="8">
    <source>
        <dbReference type="ARBA" id="ARBA00022918"/>
    </source>
</evidence>
<accession>A0AA47N9Y8</accession>
<evidence type="ECO:0000256" key="2">
    <source>
        <dbReference type="ARBA" id="ARBA00012180"/>
    </source>
</evidence>
<dbReference type="FunFam" id="3.30.420.10:FF:000032">
    <property type="entry name" value="Retrovirus-related Pol polyprotein from transposon 297-like Protein"/>
    <property type="match status" value="1"/>
</dbReference>
<comment type="similarity">
    <text evidence="1">Belongs to the beta type-B retroviral polymerase family. HERV class-II K(HML-2) pol subfamily.</text>
</comment>
<dbReference type="Gene3D" id="3.10.10.10">
    <property type="entry name" value="HIV Type 1 Reverse Transcriptase, subunit A, domain 1"/>
    <property type="match status" value="1"/>
</dbReference>
<evidence type="ECO:0000256" key="7">
    <source>
        <dbReference type="ARBA" id="ARBA00022801"/>
    </source>
</evidence>
<evidence type="ECO:0000259" key="12">
    <source>
        <dbReference type="PROSITE" id="PS50878"/>
    </source>
</evidence>
<dbReference type="PANTHER" id="PTHR37984">
    <property type="entry name" value="PROTEIN CBG26694"/>
    <property type="match status" value="1"/>
</dbReference>
<dbReference type="CDD" id="cd01647">
    <property type="entry name" value="RT_LTR"/>
    <property type="match status" value="1"/>
</dbReference>
<dbReference type="SUPFAM" id="SSF56672">
    <property type="entry name" value="DNA/RNA polymerases"/>
    <property type="match status" value="1"/>
</dbReference>
<keyword evidence="15" id="KW-1185">Reference proteome</keyword>
<dbReference type="GO" id="GO:0004523">
    <property type="term" value="F:RNA-DNA hybrid ribonuclease activity"/>
    <property type="evidence" value="ECO:0007669"/>
    <property type="project" value="UniProtKB-EC"/>
</dbReference>
<feature type="domain" description="Reverse transcriptase" evidence="12">
    <location>
        <begin position="1071"/>
        <end position="1248"/>
    </location>
</feature>
<keyword evidence="5" id="KW-0540">Nuclease</keyword>
<dbReference type="Gene3D" id="3.10.20.370">
    <property type="match status" value="1"/>
</dbReference>
<evidence type="ECO:0000256" key="11">
    <source>
        <dbReference type="SAM" id="MobiDB-lite"/>
    </source>
</evidence>
<dbReference type="GO" id="GO:0015074">
    <property type="term" value="P:DNA integration"/>
    <property type="evidence" value="ECO:0007669"/>
    <property type="project" value="InterPro"/>
</dbReference>
<dbReference type="Pfam" id="PF00665">
    <property type="entry name" value="rve"/>
    <property type="match status" value="1"/>
</dbReference>
<keyword evidence="8" id="KW-0695">RNA-directed DNA polymerase</keyword>
<gene>
    <name evidence="14" type="primary">pol_92</name>
    <name evidence="14" type="ORF">N1851_002512</name>
</gene>
<dbReference type="EC" id="3.1.26.4" evidence="2"/>
<dbReference type="InterPro" id="IPR041373">
    <property type="entry name" value="RT_RNaseH"/>
</dbReference>
<evidence type="ECO:0000256" key="9">
    <source>
        <dbReference type="ARBA" id="ARBA00039658"/>
    </source>
</evidence>
<dbReference type="GO" id="GO:0003964">
    <property type="term" value="F:RNA-directed DNA polymerase activity"/>
    <property type="evidence" value="ECO:0007669"/>
    <property type="project" value="UniProtKB-KW"/>
</dbReference>
<evidence type="ECO:0000313" key="15">
    <source>
        <dbReference type="Proteomes" id="UP001174136"/>
    </source>
</evidence>
<dbReference type="InterPro" id="IPR001584">
    <property type="entry name" value="Integrase_cat-core"/>
</dbReference>
<dbReference type="Gene3D" id="1.10.4020.10">
    <property type="entry name" value="DNA breaking-rejoining enzymes"/>
    <property type="match status" value="1"/>
</dbReference>
<evidence type="ECO:0000256" key="5">
    <source>
        <dbReference type="ARBA" id="ARBA00022722"/>
    </source>
</evidence>
<keyword evidence="4" id="KW-0548">Nucleotidyltransferase</keyword>
<dbReference type="InterPro" id="IPR012337">
    <property type="entry name" value="RNaseH-like_sf"/>
</dbReference>
<keyword evidence="3" id="KW-0808">Transferase</keyword>
<dbReference type="InterPro" id="IPR036397">
    <property type="entry name" value="RNaseH_sf"/>
</dbReference>
<evidence type="ECO:0000256" key="4">
    <source>
        <dbReference type="ARBA" id="ARBA00022695"/>
    </source>
</evidence>
<dbReference type="Pfam" id="PF22938">
    <property type="entry name" value="Integrase_p58_C"/>
    <property type="match status" value="1"/>
</dbReference>
<dbReference type="Pfam" id="PF17917">
    <property type="entry name" value="RT_RNaseH"/>
    <property type="match status" value="1"/>
</dbReference>
<dbReference type="InterPro" id="IPR050951">
    <property type="entry name" value="Retrovirus_Pol_polyprotein"/>
</dbReference>
<sequence length="1464" mass="163129">MSAVLLEAPPPWRRQPASGHSAPCCSCRSRSVTSCPDADSTSMASTVDKFVDSPSVALLDQCTKDQLLLIAERYEIEILDKKLKESVKGSLMAGLLEQRIIQPVGGTQSSASAGTVLSFEQQKELLLLRQSHELQLQVQLQNIKQQNDLVLEEMKQKTELVRLELQNKKLNLIQQGILPGSADSDNPVFQSGAPVASFDIFNNLRLLPKFNEKDPDSFFSLFERIAESRKWPEGDQALMLQCVLTGRAQEAYSTLSTADCKVYKRVKSAVLKAYELVPEAYRQRFRGWKRGDKQSHVEFVRDLTAHFGRWCAASEVDTFEKLCDLVILEQFKNSVPKNVATYLTENKVGTPGQAAVLADEYVLIHKSNFNAVPVKILRDTGSLDSFVCKSVLPFSSETDTGDFVLVRGMGMVVFPAPVHRLCFVSGLVKGDVEMGVRTELPVDGVDIILGNGLAGAQVWADGPPPNIVTKSVPGQDQPDSVSDVAVVYPVCAVTRAMTTACDAQSLATKKSELEPAEVCVTLPDQFKSMSRSELVEEQENDDSLKELFDKVLSLGEILSSAHGYFIQGGLLFRKWVPHGEAFVGEPVFQFVVPSRFRDLVLQTCHDNVAGHPGVKKTYDRVLRYCFWPRLKRDVSAYVKTCHTCQLTGKPNQSIRPAPLCPIPVVEQPFAHLIIDCVGPLPCSKLGHNYLLTVMCQVTRYPAAYPLRNISTKSVVKALTQFISVFGIPKIIQSDQGSNFTSGMFAEILQQLHIKHNKASAYHAQSQGALERFHQTLKSLLRSYCTELGCDWEEGLPWLLLAAREVVQESTGFSPNDLVFGHKVRGPMAVLGDSWEITNPPQNLLDYVNGFRHRLVLAVESAKEKLVKSQHKMKALYDRRAEPKRFQAGDQVLFLQPIVTSPFEAKFSGPYTVVRQASDLNYIIATPNSRKATRLCHVNLLKPFYGRQTVGKGESGSGMVNASVCTSAVLSSSPAVRMEESSTTDVVLQGRLKNSESLKNLDNMLTNLDDKQRAELGALIKSYPVLFSDVPSRTHLIEHDVDIGDAAPIKQRFYRVSSDKRKLLDKEVQYMLDNHIAEPCVSSWASPCLLVSKPDTTFRPCTDFRKVNNVTKPDVFPLPRMEDCIDQVGSAVYVTKFDLLKGYWQVPLSKRAQEICAFITPSGLYKYTVMPFGLRNAPATFQRLMNQVVAGLDGCAVYLDDVVIYSDTWSEHIQRIRALLDKLVWAGLTVNLAKCEFAKATVTYLGKEVGQGQVRMLQDKVDTIVRYPPPTTKKGLMRFLGMVGYYRSFCQNFSTVVEPLTALLKKDAHFVWSDRCRLAFEKVKALLCAAPVLDAPRLNEVFSLQVDASNVGAGAVLMQAGDHGVEKPVAFFSRKFNKYQLNYSVIEKEALALIWALQHFDVYLGSGLTPLVVYTDHNPLTFLRSLQNPNQRLMRWALFLQPYHLDIRHIKGSENVIADALSRLP</sequence>
<proteinExistence type="inferred from homology"/>
<dbReference type="FunFam" id="1.10.340.70:FF:000001">
    <property type="entry name" value="Retrovirus-related Pol polyprotein from transposon gypsy-like Protein"/>
    <property type="match status" value="1"/>
</dbReference>
<dbReference type="EMBL" id="JAOPHQ010000298">
    <property type="protein sequence ID" value="KAK0155188.1"/>
    <property type="molecule type" value="Genomic_DNA"/>
</dbReference>
<dbReference type="Proteomes" id="UP001174136">
    <property type="component" value="Unassembled WGS sequence"/>
</dbReference>
<feature type="region of interest" description="Disordered" evidence="11">
    <location>
        <begin position="1"/>
        <end position="23"/>
    </location>
</feature>
<dbReference type="Gene3D" id="3.30.70.270">
    <property type="match status" value="2"/>
</dbReference>
<feature type="domain" description="Integrase catalytic" evidence="13">
    <location>
        <begin position="664"/>
        <end position="822"/>
    </location>
</feature>
<keyword evidence="7" id="KW-0378">Hydrolase</keyword>
<dbReference type="InterPro" id="IPR041588">
    <property type="entry name" value="Integrase_H2C2"/>
</dbReference>
<dbReference type="InterPro" id="IPR054465">
    <property type="entry name" value="Integrase_p58-like_C"/>
</dbReference>
<evidence type="ECO:0000256" key="3">
    <source>
        <dbReference type="ARBA" id="ARBA00022679"/>
    </source>
</evidence>
<dbReference type="PANTHER" id="PTHR37984:SF5">
    <property type="entry name" value="PROTEIN NYNRIN-LIKE"/>
    <property type="match status" value="1"/>
</dbReference>
<dbReference type="InterPro" id="IPR003309">
    <property type="entry name" value="SCAN_dom"/>
</dbReference>
<dbReference type="PROSITE" id="PS50878">
    <property type="entry name" value="RT_POL"/>
    <property type="match status" value="1"/>
</dbReference>
<dbReference type="SUPFAM" id="SSF47353">
    <property type="entry name" value="Retrovirus capsid dimerization domain-like"/>
    <property type="match status" value="1"/>
</dbReference>
<dbReference type="GO" id="GO:0003676">
    <property type="term" value="F:nucleic acid binding"/>
    <property type="evidence" value="ECO:0007669"/>
    <property type="project" value="InterPro"/>
</dbReference>
<dbReference type="PROSITE" id="PS50994">
    <property type="entry name" value="INTEGRASE"/>
    <property type="match status" value="1"/>
</dbReference>
<evidence type="ECO:0000256" key="6">
    <source>
        <dbReference type="ARBA" id="ARBA00022759"/>
    </source>
</evidence>
<protein>
    <recommendedName>
        <fullName evidence="9">Gypsy retrotransposon integrase-like protein 1</fullName>
        <ecNumber evidence="2">3.1.26.4</ecNumber>
    </recommendedName>
</protein>
<dbReference type="FunFam" id="3.10.20.370:FF:000001">
    <property type="entry name" value="Retrovirus-related Pol polyprotein from transposon 17.6-like protein"/>
    <property type="match status" value="1"/>
</dbReference>
<keyword evidence="10" id="KW-0175">Coiled coil</keyword>
<dbReference type="Pfam" id="PF00078">
    <property type="entry name" value="RVT_1"/>
    <property type="match status" value="1"/>
</dbReference>
<name>A0AA47N9Y8_MERPO</name>